<evidence type="ECO:0000256" key="1">
    <source>
        <dbReference type="SAM" id="MobiDB-lite"/>
    </source>
</evidence>
<gene>
    <name evidence="2" type="ORF">LV75_004867</name>
</gene>
<evidence type="ECO:0008006" key="4">
    <source>
        <dbReference type="Google" id="ProtNLM"/>
    </source>
</evidence>
<protein>
    <recommendedName>
        <fullName evidence="4">PPE family protein</fullName>
    </recommendedName>
</protein>
<name>A0ABT1IJG1_9PSEU</name>
<dbReference type="SUPFAM" id="SSF140459">
    <property type="entry name" value="PE/PPE dimer-like"/>
    <property type="match status" value="1"/>
</dbReference>
<dbReference type="Proteomes" id="UP001205185">
    <property type="component" value="Unassembled WGS sequence"/>
</dbReference>
<sequence length="450" mass="45095">MTDQSNAARRWRGYSHKELYLMLHDGPGAQASAEPSRRWTELTATLHEVGHDLAAGLDGSTAVWAGRAAGAAKDRLGALVSWARTAADESAAMRVAVENQGDYIATARAEMPAPEGESTAAPDPALAPAMQIAAVQNDSEAVEAARSAGAQKAFEVMAAYELSTKTNLDARRGFPRPADLLGSDSHDQRHRGDGIGQSSQTSLAGAVSAPPAGAQEQYRPPNYHAPHGPTGGGHSDNPRWGGSGGGQGIGVSAAALGDAPEIVRRPVVAPGMFSGAAPMAPEGSVIGLGSSGRSGGSDEERVNSRGGAGGTSSRLLGGGGNGLSGPMSGTAIGADGSSSGATGQGLAASGANAAATPMAPTGAGAAGGGAPMGGNDKLAMRRLGAETLGSSQWFDNTESNTNNNSTTSSSSSSRTLGGRRRDLAREEEPVTESVTLYGEDHNLPPGVIGG</sequence>
<reference evidence="2 3" key="1">
    <citation type="submission" date="2022-06" db="EMBL/GenBank/DDBJ databases">
        <title>Genomic Encyclopedia of Archaeal and Bacterial Type Strains, Phase II (KMG-II): from individual species to whole genera.</title>
        <authorList>
            <person name="Goeker M."/>
        </authorList>
    </citation>
    <scope>NUCLEOTIDE SEQUENCE [LARGE SCALE GENOMIC DNA]</scope>
    <source>
        <strain evidence="2 3">DSM 44255</strain>
    </source>
</reference>
<organism evidence="2 3">
    <name type="scientific">Actinokineospora diospyrosa</name>
    <dbReference type="NCBI Taxonomy" id="103728"/>
    <lineage>
        <taxon>Bacteria</taxon>
        <taxon>Bacillati</taxon>
        <taxon>Actinomycetota</taxon>
        <taxon>Actinomycetes</taxon>
        <taxon>Pseudonocardiales</taxon>
        <taxon>Pseudonocardiaceae</taxon>
        <taxon>Actinokineospora</taxon>
    </lineage>
</organism>
<dbReference type="RefSeq" id="WP_253889265.1">
    <property type="nucleotide sequence ID" value="NZ_BAAAVB010000001.1"/>
</dbReference>
<dbReference type="EMBL" id="JAMTCO010000012">
    <property type="protein sequence ID" value="MCP2272341.1"/>
    <property type="molecule type" value="Genomic_DNA"/>
</dbReference>
<keyword evidence="3" id="KW-1185">Reference proteome</keyword>
<proteinExistence type="predicted"/>
<feature type="region of interest" description="Disordered" evidence="1">
    <location>
        <begin position="277"/>
        <end position="347"/>
    </location>
</feature>
<feature type="compositionally biased region" description="Gly residues" evidence="1">
    <location>
        <begin position="306"/>
        <end position="323"/>
    </location>
</feature>
<feature type="compositionally biased region" description="Low complexity" evidence="1">
    <location>
        <begin position="396"/>
        <end position="415"/>
    </location>
</feature>
<accession>A0ABT1IJG1</accession>
<feature type="compositionally biased region" description="Basic and acidic residues" evidence="1">
    <location>
        <begin position="184"/>
        <end position="193"/>
    </location>
</feature>
<feature type="region of interest" description="Disordered" evidence="1">
    <location>
        <begin position="389"/>
        <end position="450"/>
    </location>
</feature>
<comment type="caution">
    <text evidence="2">The sequence shown here is derived from an EMBL/GenBank/DDBJ whole genome shotgun (WGS) entry which is preliminary data.</text>
</comment>
<evidence type="ECO:0000313" key="2">
    <source>
        <dbReference type="EMBL" id="MCP2272341.1"/>
    </source>
</evidence>
<dbReference type="InterPro" id="IPR038332">
    <property type="entry name" value="PPE_sf"/>
</dbReference>
<feature type="region of interest" description="Disordered" evidence="1">
    <location>
        <begin position="170"/>
        <end position="246"/>
    </location>
</feature>
<evidence type="ECO:0000313" key="3">
    <source>
        <dbReference type="Proteomes" id="UP001205185"/>
    </source>
</evidence>
<feature type="compositionally biased region" description="Basic and acidic residues" evidence="1">
    <location>
        <begin position="419"/>
        <end position="428"/>
    </location>
</feature>
<dbReference type="Gene3D" id="1.20.1260.20">
    <property type="entry name" value="PPE superfamily"/>
    <property type="match status" value="1"/>
</dbReference>